<keyword evidence="7" id="KW-1185">Reference proteome</keyword>
<feature type="transmembrane region" description="Helical" evidence="4">
    <location>
        <begin position="6"/>
        <end position="25"/>
    </location>
</feature>
<evidence type="ECO:0000259" key="5">
    <source>
        <dbReference type="PROSITE" id="PS51503"/>
    </source>
</evidence>
<keyword evidence="2 4" id="KW-1133">Transmembrane helix</keyword>
<organism evidence="6 7">
    <name type="scientific">Pseudohoeflea coraliihabitans</name>
    <dbReference type="NCBI Taxonomy" id="2860393"/>
    <lineage>
        <taxon>Bacteria</taxon>
        <taxon>Pseudomonadati</taxon>
        <taxon>Pseudomonadota</taxon>
        <taxon>Alphaproteobacteria</taxon>
        <taxon>Hyphomicrobiales</taxon>
        <taxon>Rhizobiaceae</taxon>
        <taxon>Pseudohoeflea</taxon>
    </lineage>
</organism>
<dbReference type="PROSITE" id="PS51503">
    <property type="entry name" value="HIG1"/>
    <property type="match status" value="1"/>
</dbReference>
<dbReference type="EMBL" id="JAHWQX010000001">
    <property type="protein sequence ID" value="MBW3096508.1"/>
    <property type="molecule type" value="Genomic_DNA"/>
</dbReference>
<reference evidence="6" key="1">
    <citation type="submission" date="2021-07" db="EMBL/GenBank/DDBJ databases">
        <title>Pseudohoeflea marina sp. nov. a polyhydroxyalcanoate-producing bacterium.</title>
        <authorList>
            <person name="Zheng W."/>
            <person name="Yu S."/>
            <person name="Huang Y."/>
        </authorList>
    </citation>
    <scope>NUCLEOTIDE SEQUENCE</scope>
    <source>
        <strain evidence="6">DP4N28-3</strain>
    </source>
</reference>
<evidence type="ECO:0000256" key="2">
    <source>
        <dbReference type="ARBA" id="ARBA00022989"/>
    </source>
</evidence>
<dbReference type="InterPro" id="IPR007667">
    <property type="entry name" value="Hypoxia_induced_domain"/>
</dbReference>
<evidence type="ECO:0000313" key="6">
    <source>
        <dbReference type="EMBL" id="MBW3096508.1"/>
    </source>
</evidence>
<dbReference type="Proteomes" id="UP001430804">
    <property type="component" value="Unassembled WGS sequence"/>
</dbReference>
<feature type="transmembrane region" description="Helical" evidence="4">
    <location>
        <begin position="45"/>
        <end position="62"/>
    </location>
</feature>
<evidence type="ECO:0000256" key="4">
    <source>
        <dbReference type="SAM" id="Phobius"/>
    </source>
</evidence>
<evidence type="ECO:0000313" key="7">
    <source>
        <dbReference type="Proteomes" id="UP001430804"/>
    </source>
</evidence>
<comment type="caution">
    <text evidence="6">The sequence shown here is derived from an EMBL/GenBank/DDBJ whole genome shotgun (WGS) entry which is preliminary data.</text>
</comment>
<dbReference type="NCBIfam" id="NF033233">
    <property type="entry name" value="twin_helix"/>
    <property type="match status" value="1"/>
</dbReference>
<protein>
    <submittedName>
        <fullName evidence="6">Twin transmembrane helix small protein</fullName>
    </submittedName>
</protein>
<name>A0ABS6WKN8_9HYPH</name>
<evidence type="ECO:0000256" key="3">
    <source>
        <dbReference type="ARBA" id="ARBA00023136"/>
    </source>
</evidence>
<proteinExistence type="predicted"/>
<dbReference type="Pfam" id="PF04588">
    <property type="entry name" value="HIG_1_N"/>
    <property type="match status" value="1"/>
</dbReference>
<accession>A0ABS6WKN8</accession>
<evidence type="ECO:0000256" key="1">
    <source>
        <dbReference type="ARBA" id="ARBA00022692"/>
    </source>
</evidence>
<keyword evidence="3 4" id="KW-0472">Membrane</keyword>
<dbReference type="RefSeq" id="WP_219200224.1">
    <property type="nucleotide sequence ID" value="NZ_JAHWQX010000001.1"/>
</dbReference>
<keyword evidence="1 4" id="KW-0812">Transmembrane</keyword>
<gene>
    <name evidence="6" type="ORF">KY465_04380</name>
</gene>
<feature type="domain" description="HIG1" evidence="5">
    <location>
        <begin position="1"/>
        <end position="65"/>
    </location>
</feature>
<sequence length="65" mass="7051">MSTFTYYLAIIVMFAVAVVLVRGLINMARGGSGNASNKMMQMRVLLQFVAIVLIVATIWLTGAGR</sequence>